<evidence type="ECO:0000256" key="1">
    <source>
        <dbReference type="SAM" id="MobiDB-lite"/>
    </source>
</evidence>
<dbReference type="Proteomes" id="UP001162734">
    <property type="component" value="Chromosome"/>
</dbReference>
<accession>A0ABN6N815</accession>
<feature type="domain" description="Type II secretion system protein GspE N-terminal" evidence="2">
    <location>
        <begin position="61"/>
        <end position="151"/>
    </location>
</feature>
<feature type="compositionally biased region" description="Pro residues" evidence="1">
    <location>
        <begin position="195"/>
        <end position="216"/>
    </location>
</feature>
<dbReference type="PANTHER" id="PTHR30258">
    <property type="entry name" value="TYPE II SECRETION SYSTEM PROTEIN GSPE-RELATED"/>
    <property type="match status" value="1"/>
</dbReference>
<feature type="compositionally biased region" description="Low complexity" evidence="1">
    <location>
        <begin position="217"/>
        <end position="229"/>
    </location>
</feature>
<sequence>MSPPPKKRLGEMLIEAGVIDDTQLKAALGHQRRWGGKLGQSLVDMKMTTEAHIVEALARRFGYEVVNLRDLRPSPALDAALALVSRDLATRHTFLPFAVDTGSLSIAMSDPSNIAAVDELSFRTGKRIKVALAGDREVYDAIRRFYYAEEEAERTVEPITLETDPEPAPLQMETTTDPFGSLQSFFDEMARQPPAAAPAPRPPAPPARAPAPPAPAPRAVTPPAAFARPAPAPAPVRAAPPPPARLAPPPAGVGARPPLDLFDEDEILDVSELAPAEPPAGRPLAPGEQLLVEAVLKLARGEPVDPAILSPQRLAAGLIRLLLDKKVVTPAEVAQALSRR</sequence>
<evidence type="ECO:0000259" key="2">
    <source>
        <dbReference type="Pfam" id="PF05157"/>
    </source>
</evidence>
<organism evidence="3 4">
    <name type="scientific">Anaeromyxobacter paludicola</name>
    <dbReference type="NCBI Taxonomy" id="2918171"/>
    <lineage>
        <taxon>Bacteria</taxon>
        <taxon>Pseudomonadati</taxon>
        <taxon>Myxococcota</taxon>
        <taxon>Myxococcia</taxon>
        <taxon>Myxococcales</taxon>
        <taxon>Cystobacterineae</taxon>
        <taxon>Anaeromyxobacteraceae</taxon>
        <taxon>Anaeromyxobacter</taxon>
    </lineage>
</organism>
<dbReference type="InterPro" id="IPR007831">
    <property type="entry name" value="T2SS_GspE_N"/>
</dbReference>
<dbReference type="SUPFAM" id="SSF160246">
    <property type="entry name" value="EspE N-terminal domain-like"/>
    <property type="match status" value="1"/>
</dbReference>
<evidence type="ECO:0000313" key="3">
    <source>
        <dbReference type="EMBL" id="BDG09350.1"/>
    </source>
</evidence>
<dbReference type="InterPro" id="IPR037257">
    <property type="entry name" value="T2SS_E_N_sf"/>
</dbReference>
<feature type="compositionally biased region" description="Pro residues" evidence="1">
    <location>
        <begin position="230"/>
        <end position="251"/>
    </location>
</feature>
<reference evidence="4" key="1">
    <citation type="journal article" date="2022" name="Int. J. Syst. Evol. Microbiol.">
        <title>Anaeromyxobacter oryzae sp. nov., Anaeromyxobacter diazotrophicus sp. nov. and Anaeromyxobacter paludicola sp. nov., isolated from paddy soils.</title>
        <authorList>
            <person name="Itoh H."/>
            <person name="Xu Z."/>
            <person name="Mise K."/>
            <person name="Masuda Y."/>
            <person name="Ushijima N."/>
            <person name="Hayakawa C."/>
            <person name="Shiratori Y."/>
            <person name="Senoo K."/>
        </authorList>
    </citation>
    <scope>NUCLEOTIDE SEQUENCE [LARGE SCALE GENOMIC DNA]</scope>
    <source>
        <strain evidence="4">Red630</strain>
    </source>
</reference>
<dbReference type="Gene3D" id="3.30.300.160">
    <property type="entry name" value="Type II secretion system, protein E, N-terminal domain"/>
    <property type="match status" value="1"/>
</dbReference>
<dbReference type="Pfam" id="PF05157">
    <property type="entry name" value="MshEN"/>
    <property type="match status" value="1"/>
</dbReference>
<dbReference type="PANTHER" id="PTHR30258:SF3">
    <property type="entry name" value="SLL1921 PROTEIN"/>
    <property type="match status" value="1"/>
</dbReference>
<gene>
    <name evidence="3" type="ORF">AMPC_24630</name>
</gene>
<feature type="region of interest" description="Disordered" evidence="1">
    <location>
        <begin position="191"/>
        <end position="251"/>
    </location>
</feature>
<name>A0ABN6N815_9BACT</name>
<proteinExistence type="predicted"/>
<evidence type="ECO:0000313" key="4">
    <source>
        <dbReference type="Proteomes" id="UP001162734"/>
    </source>
</evidence>
<dbReference type="EMBL" id="AP025592">
    <property type="protein sequence ID" value="BDG09350.1"/>
    <property type="molecule type" value="Genomic_DNA"/>
</dbReference>
<protein>
    <recommendedName>
        <fullName evidence="2">Type II secretion system protein GspE N-terminal domain-containing protein</fullName>
    </recommendedName>
</protein>
<keyword evidence="4" id="KW-1185">Reference proteome</keyword>